<dbReference type="Proteomes" id="UP000233556">
    <property type="component" value="Unassembled WGS sequence"/>
</dbReference>
<dbReference type="AlphaFoldDB" id="A0A2I0TLT1"/>
<keyword evidence="2" id="KW-0548">Nucleotidyltransferase</keyword>
<dbReference type="OrthoDB" id="416454at2759"/>
<accession>A0A2I0TLT1</accession>
<dbReference type="GO" id="GO:0031012">
    <property type="term" value="C:extracellular matrix"/>
    <property type="evidence" value="ECO:0007669"/>
    <property type="project" value="TreeGrafter"/>
</dbReference>
<dbReference type="GO" id="GO:0003964">
    <property type="term" value="F:RNA-directed DNA polymerase activity"/>
    <property type="evidence" value="ECO:0007669"/>
    <property type="project" value="UniProtKB-KW"/>
</dbReference>
<dbReference type="GO" id="GO:0007508">
    <property type="term" value="P:larval heart development"/>
    <property type="evidence" value="ECO:0007669"/>
    <property type="project" value="TreeGrafter"/>
</dbReference>
<keyword evidence="2" id="KW-0695">RNA-directed DNA polymerase</keyword>
<dbReference type="GO" id="GO:0061343">
    <property type="term" value="P:cell adhesion involved in heart morphogenesis"/>
    <property type="evidence" value="ECO:0007669"/>
    <property type="project" value="TreeGrafter"/>
</dbReference>
<keyword evidence="2" id="KW-0808">Transferase</keyword>
<keyword evidence="3" id="KW-1185">Reference proteome</keyword>
<evidence type="ECO:0000313" key="3">
    <source>
        <dbReference type="Proteomes" id="UP000233556"/>
    </source>
</evidence>
<sequence>MRAKMATRPPLPAGPRTRKGLWRPLAGTAIPCRLREPRWPPSALGLDHCYQQALRAKMSDVRHDQQIGKVPVDWRLANVTPIHKKGQHDDLGNYMLASLTLVPEKVMEQIILSAIMRHMKDNQVIGPSRHGSCLTNLTSFYDNIMH</sequence>
<feature type="region of interest" description="Disordered" evidence="1">
    <location>
        <begin position="1"/>
        <end position="20"/>
    </location>
</feature>
<organism evidence="2 3">
    <name type="scientific">Limosa lapponica baueri</name>
    <dbReference type="NCBI Taxonomy" id="1758121"/>
    <lineage>
        <taxon>Eukaryota</taxon>
        <taxon>Metazoa</taxon>
        <taxon>Chordata</taxon>
        <taxon>Craniata</taxon>
        <taxon>Vertebrata</taxon>
        <taxon>Euteleostomi</taxon>
        <taxon>Archelosauria</taxon>
        <taxon>Archosauria</taxon>
        <taxon>Dinosauria</taxon>
        <taxon>Saurischia</taxon>
        <taxon>Theropoda</taxon>
        <taxon>Coelurosauria</taxon>
        <taxon>Aves</taxon>
        <taxon>Neognathae</taxon>
        <taxon>Neoaves</taxon>
        <taxon>Charadriiformes</taxon>
        <taxon>Scolopacidae</taxon>
        <taxon>Limosa</taxon>
    </lineage>
</organism>
<gene>
    <name evidence="2" type="ORF">llap_14924</name>
</gene>
<dbReference type="PANTHER" id="PTHR33395:SF22">
    <property type="entry name" value="REVERSE TRANSCRIPTASE DOMAIN-CONTAINING PROTEIN"/>
    <property type="match status" value="1"/>
</dbReference>
<evidence type="ECO:0000313" key="2">
    <source>
        <dbReference type="EMBL" id="PKU34771.1"/>
    </source>
</evidence>
<protein>
    <submittedName>
        <fullName evidence="2">Rna-directed dna polymerase from mobile element jockey-like</fullName>
    </submittedName>
</protein>
<dbReference type="PANTHER" id="PTHR33395">
    <property type="entry name" value="TRANSCRIPTASE, PUTATIVE-RELATED-RELATED"/>
    <property type="match status" value="1"/>
</dbReference>
<name>A0A2I0TLT1_LIMLA</name>
<reference evidence="3" key="1">
    <citation type="submission" date="2017-11" db="EMBL/GenBank/DDBJ databases">
        <authorList>
            <person name="Lima N.C."/>
            <person name="Parody-Merino A.M."/>
            <person name="Battley P.F."/>
            <person name="Fidler A.E."/>
            <person name="Prosdocimi F."/>
        </authorList>
    </citation>
    <scope>NUCLEOTIDE SEQUENCE [LARGE SCALE GENOMIC DNA]</scope>
</reference>
<proteinExistence type="predicted"/>
<evidence type="ECO:0000256" key="1">
    <source>
        <dbReference type="SAM" id="MobiDB-lite"/>
    </source>
</evidence>
<reference evidence="3" key="2">
    <citation type="submission" date="2017-12" db="EMBL/GenBank/DDBJ databases">
        <title>Genome sequence of the Bar-tailed Godwit (Limosa lapponica baueri).</title>
        <authorList>
            <person name="Lima N.C.B."/>
            <person name="Parody-Merino A.M."/>
            <person name="Battley P.F."/>
            <person name="Fidler A.E."/>
            <person name="Prosdocimi F."/>
        </authorList>
    </citation>
    <scope>NUCLEOTIDE SEQUENCE [LARGE SCALE GENOMIC DNA]</scope>
</reference>
<dbReference type="EMBL" id="KZ508819">
    <property type="protein sequence ID" value="PKU34771.1"/>
    <property type="molecule type" value="Genomic_DNA"/>
</dbReference>